<protein>
    <submittedName>
        <fullName evidence="1">DUF1579 family protein</fullName>
    </submittedName>
</protein>
<name>A0A7H0LKV5_9SPHN</name>
<dbReference type="Pfam" id="PF07617">
    <property type="entry name" value="DUF1579"/>
    <property type="match status" value="1"/>
</dbReference>
<evidence type="ECO:0000313" key="2">
    <source>
        <dbReference type="Proteomes" id="UP000516148"/>
    </source>
</evidence>
<gene>
    <name evidence="1" type="ORF">H3Z74_03445</name>
</gene>
<dbReference type="RefSeq" id="WP_187762608.1">
    <property type="nucleotide sequence ID" value="NZ_CP061038.1"/>
</dbReference>
<dbReference type="EMBL" id="CP061038">
    <property type="protein sequence ID" value="QNQ10308.1"/>
    <property type="molecule type" value="Genomic_DNA"/>
</dbReference>
<keyword evidence="2" id="KW-1185">Reference proteome</keyword>
<dbReference type="AlphaFoldDB" id="A0A7H0LKV5"/>
<evidence type="ECO:0000313" key="1">
    <source>
        <dbReference type="EMBL" id="QNQ10308.1"/>
    </source>
</evidence>
<proteinExistence type="predicted"/>
<dbReference type="InterPro" id="IPR011473">
    <property type="entry name" value="DUF1579"/>
</dbReference>
<dbReference type="Proteomes" id="UP000516148">
    <property type="component" value="Chromosome"/>
</dbReference>
<reference evidence="1 2" key="1">
    <citation type="submission" date="2020-09" db="EMBL/GenBank/DDBJ databases">
        <title>Sphingomonas sp., a new species isolated from pork steak.</title>
        <authorList>
            <person name="Heidler von Heilborn D."/>
        </authorList>
    </citation>
    <scope>NUCLEOTIDE SEQUENCE [LARGE SCALE GENOMIC DNA]</scope>
    <source>
        <strain evidence="2">S8-3T</strain>
    </source>
</reference>
<dbReference type="KEGG" id="spap:H3Z74_03445"/>
<sequence length="194" mass="20965">MAASAFGGLSSQAEAQATGGLPPFFTRGLPGPGHDAAKVLAGKWRVSISLYMALGSLDHPVTSTDIVTSREWIDDGRFLQDTTVGSIGGMPYWRQGTLGYDTMASCYQWMTIDNVNAGMMFYQGARGSGAHFPVNMTGTFIDQGVLGEAYAGKTIGQRTEIIVKNPDEHVFNIYFTPPGESERIADHNVYTRIS</sequence>
<accession>A0A7H0LKV5</accession>
<organism evidence="1 2">
    <name type="scientific">Sphingomonas alpina</name>
    <dbReference type="NCBI Taxonomy" id="653931"/>
    <lineage>
        <taxon>Bacteria</taxon>
        <taxon>Pseudomonadati</taxon>
        <taxon>Pseudomonadota</taxon>
        <taxon>Alphaproteobacteria</taxon>
        <taxon>Sphingomonadales</taxon>
        <taxon>Sphingomonadaceae</taxon>
        <taxon>Sphingomonas</taxon>
    </lineage>
</organism>